<accession>A0A9Q1EEK1</accession>
<dbReference type="Proteomes" id="UP001152622">
    <property type="component" value="Chromosome 19"/>
</dbReference>
<proteinExistence type="predicted"/>
<dbReference type="AlphaFoldDB" id="A0A9Q1EEK1"/>
<evidence type="ECO:0000313" key="3">
    <source>
        <dbReference type="Proteomes" id="UP001152622"/>
    </source>
</evidence>
<keyword evidence="3" id="KW-1185">Reference proteome</keyword>
<comment type="caution">
    <text evidence="2">The sequence shown here is derived from an EMBL/GenBank/DDBJ whole genome shotgun (WGS) entry which is preliminary data.</text>
</comment>
<dbReference type="EMBL" id="JAINUF010000019">
    <property type="protein sequence ID" value="KAJ8337353.1"/>
    <property type="molecule type" value="Genomic_DNA"/>
</dbReference>
<gene>
    <name evidence="2" type="ORF">SKAU_G00385730</name>
</gene>
<sequence length="97" mass="10489">MFLYIRAESFHCRPKSLTLTETLEKKALPFPGSRRSALRRGTPLRLPAGPPEVRSGGGAGRLRRHARASHANKRPHSPLNASTDIGSGAERHGLGAD</sequence>
<evidence type="ECO:0000256" key="1">
    <source>
        <dbReference type="SAM" id="MobiDB-lite"/>
    </source>
</evidence>
<evidence type="ECO:0000313" key="2">
    <source>
        <dbReference type="EMBL" id="KAJ8337353.1"/>
    </source>
</evidence>
<name>A0A9Q1EEK1_SYNKA</name>
<protein>
    <submittedName>
        <fullName evidence="2">Uncharacterized protein</fullName>
    </submittedName>
</protein>
<feature type="region of interest" description="Disordered" evidence="1">
    <location>
        <begin position="31"/>
        <end position="97"/>
    </location>
</feature>
<reference evidence="2" key="1">
    <citation type="journal article" date="2023" name="Science">
        <title>Genome structures resolve the early diversification of teleost fishes.</title>
        <authorList>
            <person name="Parey E."/>
            <person name="Louis A."/>
            <person name="Montfort J."/>
            <person name="Bouchez O."/>
            <person name="Roques C."/>
            <person name="Iampietro C."/>
            <person name="Lluch J."/>
            <person name="Castinel A."/>
            <person name="Donnadieu C."/>
            <person name="Desvignes T."/>
            <person name="Floi Bucao C."/>
            <person name="Jouanno E."/>
            <person name="Wen M."/>
            <person name="Mejri S."/>
            <person name="Dirks R."/>
            <person name="Jansen H."/>
            <person name="Henkel C."/>
            <person name="Chen W.J."/>
            <person name="Zahm M."/>
            <person name="Cabau C."/>
            <person name="Klopp C."/>
            <person name="Thompson A.W."/>
            <person name="Robinson-Rechavi M."/>
            <person name="Braasch I."/>
            <person name="Lecointre G."/>
            <person name="Bobe J."/>
            <person name="Postlethwait J.H."/>
            <person name="Berthelot C."/>
            <person name="Roest Crollius H."/>
            <person name="Guiguen Y."/>
        </authorList>
    </citation>
    <scope>NUCLEOTIDE SEQUENCE</scope>
    <source>
        <strain evidence="2">WJC10195</strain>
    </source>
</reference>
<feature type="compositionally biased region" description="Basic residues" evidence="1">
    <location>
        <begin position="61"/>
        <end position="76"/>
    </location>
</feature>
<organism evidence="2 3">
    <name type="scientific">Synaphobranchus kaupii</name>
    <name type="common">Kaup's arrowtooth eel</name>
    <dbReference type="NCBI Taxonomy" id="118154"/>
    <lineage>
        <taxon>Eukaryota</taxon>
        <taxon>Metazoa</taxon>
        <taxon>Chordata</taxon>
        <taxon>Craniata</taxon>
        <taxon>Vertebrata</taxon>
        <taxon>Euteleostomi</taxon>
        <taxon>Actinopterygii</taxon>
        <taxon>Neopterygii</taxon>
        <taxon>Teleostei</taxon>
        <taxon>Anguilliformes</taxon>
        <taxon>Synaphobranchidae</taxon>
        <taxon>Synaphobranchus</taxon>
    </lineage>
</organism>